<dbReference type="PROSITE" id="PS51162">
    <property type="entry name" value="THYROGLOBULIN_1_2"/>
    <property type="match status" value="2"/>
</dbReference>
<comment type="subcellular location">
    <subcellularLocation>
        <location evidence="1">Secreted</location>
    </subcellularLocation>
</comment>
<dbReference type="EMBL" id="HAHL01000056">
    <property type="protein sequence ID" value="SNX33170.1"/>
    <property type="molecule type" value="Transcribed_RNA"/>
</dbReference>
<keyword evidence="2" id="KW-0964">Secreted</keyword>
<evidence type="ECO:0000256" key="2">
    <source>
        <dbReference type="ARBA" id="ARBA00022525"/>
    </source>
</evidence>
<feature type="disulfide bond" evidence="5">
    <location>
        <begin position="125"/>
        <end position="145"/>
    </location>
</feature>
<reference evidence="8" key="1">
    <citation type="submission" date="2017-05" db="EMBL/GenBank/DDBJ databases">
        <authorList>
            <person name="QRISCLOUD D."/>
        </authorList>
    </citation>
    <scope>NUCLEOTIDE SEQUENCE</scope>
</reference>
<protein>
    <submittedName>
        <fullName evidence="9">U102-Liphistoxin-Lsp1a_1</fullName>
    </submittedName>
    <submittedName>
        <fullName evidence="8">U78-Liphistoxin-Lsp1a_1</fullName>
    </submittedName>
</protein>
<accession>A0A4Q8K1Z7</accession>
<evidence type="ECO:0000256" key="1">
    <source>
        <dbReference type="ARBA" id="ARBA00004613"/>
    </source>
</evidence>
<evidence type="ECO:0000313" key="9">
    <source>
        <dbReference type="EMBL" id="SNX33170.1"/>
    </source>
</evidence>
<comment type="caution">
    <text evidence="5">Lacks conserved residue(s) required for the propagation of feature annotation.</text>
</comment>
<sequence>MWKTVGFILLFCAVVYADDEKSDCEQDRERRLNATDVGPLHLVPECEENGDYAALQCYAHGWCVCYRRNGDPINSASSKTKACKCIREKDDANIKGLIGNYIPQCETDGTYSSTQCHGSTGYCWCVDEEGIQTKEPVGPGKHLEC</sequence>
<evidence type="ECO:0000256" key="4">
    <source>
        <dbReference type="ARBA" id="ARBA00023157"/>
    </source>
</evidence>
<dbReference type="EMBL" id="HAHK01000096">
    <property type="protein sequence ID" value="SNX33559.1"/>
    <property type="molecule type" value="Transcribed_RNA"/>
</dbReference>
<dbReference type="InterPro" id="IPR051950">
    <property type="entry name" value="Dev_reg/Prot_inhib"/>
</dbReference>
<evidence type="ECO:0000256" key="6">
    <source>
        <dbReference type="SAM" id="SignalP"/>
    </source>
</evidence>
<keyword evidence="6" id="KW-0732">Signal</keyword>
<dbReference type="SUPFAM" id="SSF57610">
    <property type="entry name" value="Thyroglobulin type-1 domain"/>
    <property type="match status" value="2"/>
</dbReference>
<reference evidence="8" key="2">
    <citation type="submission" date="2019-05" db="EMBL/GenBank/DDBJ databases">
        <title>Unravelling the molecular evolution of spider venoms.</title>
        <authorList>
            <person name="Pineda S."/>
        </authorList>
    </citation>
    <scope>NUCLEOTIDE SEQUENCE</scope>
</reference>
<organism evidence="8">
    <name type="scientific">Liphistius sp. SGP-2016</name>
    <dbReference type="NCBI Taxonomy" id="1905180"/>
    <lineage>
        <taxon>Eukaryota</taxon>
        <taxon>Metazoa</taxon>
        <taxon>Ecdysozoa</taxon>
        <taxon>Arthropoda</taxon>
        <taxon>Chelicerata</taxon>
        <taxon>Arachnida</taxon>
        <taxon>Araneae</taxon>
        <taxon>Mesothelae</taxon>
        <taxon>Liphistiidae</taxon>
        <taxon>Liphistius</taxon>
    </lineage>
</organism>
<dbReference type="SMART" id="SM00211">
    <property type="entry name" value="TY"/>
    <property type="match status" value="2"/>
</dbReference>
<keyword evidence="4 5" id="KW-1015">Disulfide bond</keyword>
<dbReference type="Gene3D" id="4.10.800.10">
    <property type="entry name" value="Thyroglobulin type-1"/>
    <property type="match status" value="2"/>
</dbReference>
<dbReference type="EMBL" id="HAHL01000291">
    <property type="protein sequence ID" value="SNX35328.1"/>
    <property type="molecule type" value="Transcribed_RNA"/>
</dbReference>
<dbReference type="Pfam" id="PF00086">
    <property type="entry name" value="Thyroglobulin_1"/>
    <property type="match status" value="2"/>
</dbReference>
<dbReference type="InterPro" id="IPR036857">
    <property type="entry name" value="Thyroglobulin_1_sf"/>
</dbReference>
<dbReference type="PANTHER" id="PTHR12352">
    <property type="entry name" value="SECRETED MODULAR CALCIUM-BINDING PROTEIN"/>
    <property type="match status" value="1"/>
</dbReference>
<evidence type="ECO:0000259" key="7">
    <source>
        <dbReference type="PROSITE" id="PS51162"/>
    </source>
</evidence>
<proteinExistence type="predicted"/>
<name>A0A4Q8K1Z7_9ARAC</name>
<dbReference type="PROSITE" id="PS00484">
    <property type="entry name" value="THYROGLOBULIN_1_1"/>
    <property type="match status" value="1"/>
</dbReference>
<dbReference type="CDD" id="cd00191">
    <property type="entry name" value="TY"/>
    <property type="match status" value="1"/>
</dbReference>
<feature type="domain" description="Thyroglobulin type-1" evidence="7">
    <location>
        <begin position="82"/>
        <end position="145"/>
    </location>
</feature>
<feature type="signal peptide" evidence="6">
    <location>
        <begin position="1"/>
        <end position="17"/>
    </location>
</feature>
<evidence type="ECO:0000313" key="8">
    <source>
        <dbReference type="EMBL" id="SNX32717.1"/>
    </source>
</evidence>
<evidence type="ECO:0000256" key="5">
    <source>
        <dbReference type="PROSITE-ProRule" id="PRU00500"/>
    </source>
</evidence>
<dbReference type="GO" id="GO:0005615">
    <property type="term" value="C:extracellular space"/>
    <property type="evidence" value="ECO:0007669"/>
    <property type="project" value="TreeGrafter"/>
</dbReference>
<keyword evidence="3" id="KW-0677">Repeat</keyword>
<dbReference type="PANTHER" id="PTHR12352:SF3">
    <property type="entry name" value="NIDOGEN-2"/>
    <property type="match status" value="1"/>
</dbReference>
<feature type="domain" description="Thyroglobulin type-1" evidence="7">
    <location>
        <begin position="21"/>
        <end position="79"/>
    </location>
</feature>
<dbReference type="InterPro" id="IPR000716">
    <property type="entry name" value="Thyroglobulin_1"/>
</dbReference>
<feature type="disulfide bond" evidence="5">
    <location>
        <begin position="116"/>
        <end position="123"/>
    </location>
</feature>
<dbReference type="AlphaFoldDB" id="A0A4Q8K1Z7"/>
<evidence type="ECO:0000256" key="3">
    <source>
        <dbReference type="ARBA" id="ARBA00022737"/>
    </source>
</evidence>
<feature type="chain" id="PRO_5036119998" evidence="6">
    <location>
        <begin position="18"/>
        <end position="145"/>
    </location>
</feature>
<dbReference type="EMBL" id="HAHK01000005">
    <property type="protein sequence ID" value="SNX32717.1"/>
    <property type="molecule type" value="Transcribed_RNA"/>
</dbReference>